<keyword evidence="5" id="KW-0539">Nucleus</keyword>
<sequence>MDSGKPEGKADSRPSGGALTAAQPAGVIPVHRFIVPKPEPIEMMGLGAFQILRRPAARNKDRHTKVEGRGRRIRMPAACAARIFQLTRELGHKSDGETIKWLLEQAEPAIIAATGTGTVPAIATSVGGTLKIPTESPSSAPVTSTSADVADDPAADGEDAAKKRRRKLQPLRSGGGAVVAGYFPVQDPLLPGDGAISIPAGLAPVGASGTQAVIPVWTMGGAGGATGATSIPPGALWMVPPSAAVATAPSSQAQIWTFPPGPQIINLASAQPVSATGVAGAPAAPDIGEKWVFYATRFAPLSLDVRTWPVAPKSTRTPPPLSLPSAHAVRSFLRMQPRRPPSSRRLLNAADALQVEQQNAVEAESELSRPPPSLPFRVGHGFDLHRLEPGLPLIIGGIDIPHDRGCEAHSDGIATIRDS</sequence>
<feature type="region of interest" description="Disordered" evidence="6">
    <location>
        <begin position="1"/>
        <end position="22"/>
    </location>
</feature>
<dbReference type="InterPro" id="IPR005333">
    <property type="entry name" value="Transcription_factor_TCP"/>
</dbReference>
<comment type="caution">
    <text evidence="8">The sequence shown here is derived from an EMBL/GenBank/DDBJ whole genome shotgun (WGS) entry which is preliminary data.</text>
</comment>
<feature type="region of interest" description="Disordered" evidence="6">
    <location>
        <begin position="130"/>
        <end position="170"/>
    </location>
</feature>
<keyword evidence="2" id="KW-0805">Transcription regulation</keyword>
<reference evidence="8 9" key="1">
    <citation type="journal article" date="2014" name="Agronomy (Basel)">
        <title>A Draft Genome Sequence for Ensete ventricosum, the Drought-Tolerant Tree Against Hunger.</title>
        <authorList>
            <person name="Harrison J."/>
            <person name="Moore K.A."/>
            <person name="Paszkiewicz K."/>
            <person name="Jones T."/>
            <person name="Grant M."/>
            <person name="Ambacheew D."/>
            <person name="Muzemil S."/>
            <person name="Studholme D.J."/>
        </authorList>
    </citation>
    <scope>NUCLEOTIDE SEQUENCE [LARGE SCALE GENOMIC DNA]</scope>
</reference>
<dbReference type="PANTHER" id="PTHR31072">
    <property type="entry name" value="TRANSCRIPTION FACTOR TCP4-RELATED"/>
    <property type="match status" value="1"/>
</dbReference>
<evidence type="ECO:0000313" key="8">
    <source>
        <dbReference type="EMBL" id="RRT33756.1"/>
    </source>
</evidence>
<dbReference type="PROSITE" id="PS51369">
    <property type="entry name" value="TCP"/>
    <property type="match status" value="1"/>
</dbReference>
<dbReference type="PANTHER" id="PTHR31072:SF1">
    <property type="entry name" value="TRANSCRIPTION FACTOR TCP9"/>
    <property type="match status" value="1"/>
</dbReference>
<keyword evidence="4" id="KW-0804">Transcription</keyword>
<dbReference type="InterPro" id="IPR017887">
    <property type="entry name" value="TF_TCP_subgr"/>
</dbReference>
<dbReference type="Gene3D" id="3.30.1330.50">
    <property type="entry name" value="2-C-methyl-D-erythritol 2,4-cyclodiphosphate synthase"/>
    <property type="match status" value="1"/>
</dbReference>
<organism evidence="8 9">
    <name type="scientific">Ensete ventricosum</name>
    <name type="common">Abyssinian banana</name>
    <name type="synonym">Musa ensete</name>
    <dbReference type="NCBI Taxonomy" id="4639"/>
    <lineage>
        <taxon>Eukaryota</taxon>
        <taxon>Viridiplantae</taxon>
        <taxon>Streptophyta</taxon>
        <taxon>Embryophyta</taxon>
        <taxon>Tracheophyta</taxon>
        <taxon>Spermatophyta</taxon>
        <taxon>Magnoliopsida</taxon>
        <taxon>Liliopsida</taxon>
        <taxon>Zingiberales</taxon>
        <taxon>Musaceae</taxon>
        <taxon>Ensete</taxon>
    </lineage>
</organism>
<feature type="compositionally biased region" description="Basic and acidic residues" evidence="6">
    <location>
        <begin position="1"/>
        <end position="12"/>
    </location>
</feature>
<comment type="subcellular location">
    <subcellularLocation>
        <location evidence="1">Nucleus</location>
    </subcellularLocation>
</comment>
<evidence type="ECO:0000259" key="7">
    <source>
        <dbReference type="PROSITE" id="PS51369"/>
    </source>
</evidence>
<dbReference type="Pfam" id="PF03634">
    <property type="entry name" value="TCP"/>
    <property type="match status" value="1"/>
</dbReference>
<evidence type="ECO:0000256" key="3">
    <source>
        <dbReference type="ARBA" id="ARBA00023125"/>
    </source>
</evidence>
<evidence type="ECO:0000313" key="9">
    <source>
        <dbReference type="Proteomes" id="UP000287651"/>
    </source>
</evidence>
<dbReference type="InterPro" id="IPR003526">
    <property type="entry name" value="MECDP_synthase"/>
</dbReference>
<gene>
    <name evidence="8" type="ORF">B296_00056462</name>
</gene>
<proteinExistence type="predicted"/>
<dbReference type="AlphaFoldDB" id="A0A426X2S0"/>
<keyword evidence="3" id="KW-0238">DNA-binding</keyword>
<name>A0A426X2S0_ENSVE</name>
<dbReference type="SUPFAM" id="SSF69765">
    <property type="entry name" value="IpsF-like"/>
    <property type="match status" value="1"/>
</dbReference>
<dbReference type="GO" id="GO:0008685">
    <property type="term" value="F:2-C-methyl-D-erythritol 2,4-cyclodiphosphate synthase activity"/>
    <property type="evidence" value="ECO:0007669"/>
    <property type="project" value="InterPro"/>
</dbReference>
<evidence type="ECO:0000256" key="6">
    <source>
        <dbReference type="SAM" id="MobiDB-lite"/>
    </source>
</evidence>
<dbReference type="GO" id="GO:0003700">
    <property type="term" value="F:DNA-binding transcription factor activity"/>
    <property type="evidence" value="ECO:0007669"/>
    <property type="project" value="InterPro"/>
</dbReference>
<dbReference type="GO" id="GO:0043565">
    <property type="term" value="F:sequence-specific DNA binding"/>
    <property type="evidence" value="ECO:0007669"/>
    <property type="project" value="TreeGrafter"/>
</dbReference>
<evidence type="ECO:0000256" key="1">
    <source>
        <dbReference type="ARBA" id="ARBA00004123"/>
    </source>
</evidence>
<dbReference type="Pfam" id="PF02542">
    <property type="entry name" value="YgbB"/>
    <property type="match status" value="1"/>
</dbReference>
<evidence type="ECO:0000256" key="5">
    <source>
        <dbReference type="ARBA" id="ARBA00023242"/>
    </source>
</evidence>
<feature type="compositionally biased region" description="Low complexity" evidence="6">
    <location>
        <begin position="133"/>
        <end position="148"/>
    </location>
</feature>
<dbReference type="GO" id="GO:0005634">
    <property type="term" value="C:nucleus"/>
    <property type="evidence" value="ECO:0007669"/>
    <property type="project" value="UniProtKB-SubCell"/>
</dbReference>
<dbReference type="InterPro" id="IPR036571">
    <property type="entry name" value="MECDP_synthase_sf"/>
</dbReference>
<feature type="domain" description="TCP" evidence="7">
    <location>
        <begin position="59"/>
        <end position="113"/>
    </location>
</feature>
<dbReference type="EMBL" id="AMZH03028327">
    <property type="protein sequence ID" value="RRT33756.1"/>
    <property type="molecule type" value="Genomic_DNA"/>
</dbReference>
<evidence type="ECO:0000256" key="2">
    <source>
        <dbReference type="ARBA" id="ARBA00023015"/>
    </source>
</evidence>
<dbReference type="Proteomes" id="UP000287651">
    <property type="component" value="Unassembled WGS sequence"/>
</dbReference>
<accession>A0A426X2S0</accession>
<evidence type="ECO:0000256" key="4">
    <source>
        <dbReference type="ARBA" id="ARBA00023163"/>
    </source>
</evidence>
<protein>
    <recommendedName>
        <fullName evidence="7">TCP domain-containing protein</fullName>
    </recommendedName>
</protein>
<feature type="compositionally biased region" description="Acidic residues" evidence="6">
    <location>
        <begin position="149"/>
        <end position="158"/>
    </location>
</feature>
<dbReference type="GO" id="GO:0016114">
    <property type="term" value="P:terpenoid biosynthetic process"/>
    <property type="evidence" value="ECO:0007669"/>
    <property type="project" value="InterPro"/>
</dbReference>